<evidence type="ECO:0000256" key="4">
    <source>
        <dbReference type="SAM" id="MobiDB-lite"/>
    </source>
</evidence>
<dbReference type="InterPro" id="IPR027437">
    <property type="entry name" value="Rbsml_uS13_C"/>
</dbReference>
<dbReference type="AlphaFoldDB" id="T0YLK7"/>
<feature type="non-terminal residue" evidence="5">
    <location>
        <position position="1"/>
    </location>
</feature>
<evidence type="ECO:0000256" key="1">
    <source>
        <dbReference type="ARBA" id="ARBA00008080"/>
    </source>
</evidence>
<evidence type="ECO:0000313" key="5">
    <source>
        <dbReference type="EMBL" id="EQD36316.1"/>
    </source>
</evidence>
<name>T0YLK7_9ZZZZ</name>
<dbReference type="PROSITE" id="PS00646">
    <property type="entry name" value="RIBOSOMAL_S13_1"/>
    <property type="match status" value="1"/>
</dbReference>
<sequence length="168" mass="18439">HGRKESSARLTSVIRIAGKDVNGSLSVERAIDSVKGIGRDMARAISHVMESKLDMDPKVEIGSLDEEGITKLEALIKDPQKYGIPKFMLNRNKDFETGKDLHAVGNELIFANRQDISRDVTLRTWRGARHQYGQKVRGQHTRSTGRTGATMGVTKKSAMKPGAPAAKS</sequence>
<dbReference type="PIRSF" id="PIRSF002134">
    <property type="entry name" value="Ribosomal_S13"/>
    <property type="match status" value="1"/>
</dbReference>
<dbReference type="PANTHER" id="PTHR10871:SF3">
    <property type="entry name" value="SMALL RIBOSOMAL SUBUNIT PROTEIN US13"/>
    <property type="match status" value="1"/>
</dbReference>
<evidence type="ECO:0000256" key="2">
    <source>
        <dbReference type="ARBA" id="ARBA00022980"/>
    </source>
</evidence>
<dbReference type="SUPFAM" id="SSF46946">
    <property type="entry name" value="S13-like H2TH domain"/>
    <property type="match status" value="1"/>
</dbReference>
<accession>T0YLK7</accession>
<dbReference type="NCBIfam" id="NF003140">
    <property type="entry name" value="PRK04053.1"/>
    <property type="match status" value="1"/>
</dbReference>
<keyword evidence="3" id="KW-0687">Ribonucleoprotein</keyword>
<organism evidence="5">
    <name type="scientific">mine drainage metagenome</name>
    <dbReference type="NCBI Taxonomy" id="410659"/>
    <lineage>
        <taxon>unclassified sequences</taxon>
        <taxon>metagenomes</taxon>
        <taxon>ecological metagenomes</taxon>
    </lineage>
</organism>
<reference evidence="5" key="1">
    <citation type="submission" date="2013-08" db="EMBL/GenBank/DDBJ databases">
        <authorList>
            <person name="Mendez C."/>
            <person name="Richter M."/>
            <person name="Ferrer M."/>
            <person name="Sanchez J."/>
        </authorList>
    </citation>
    <scope>NUCLEOTIDE SEQUENCE</scope>
</reference>
<evidence type="ECO:0000256" key="3">
    <source>
        <dbReference type="ARBA" id="ARBA00023274"/>
    </source>
</evidence>
<dbReference type="InterPro" id="IPR001892">
    <property type="entry name" value="Ribosomal_uS13"/>
</dbReference>
<dbReference type="PANTHER" id="PTHR10871">
    <property type="entry name" value="30S RIBOSOMAL PROTEIN S13/40S RIBOSOMAL PROTEIN S18"/>
    <property type="match status" value="1"/>
</dbReference>
<feature type="non-terminal residue" evidence="5">
    <location>
        <position position="168"/>
    </location>
</feature>
<dbReference type="GO" id="GO:0015935">
    <property type="term" value="C:small ribosomal subunit"/>
    <property type="evidence" value="ECO:0007669"/>
    <property type="project" value="TreeGrafter"/>
</dbReference>
<dbReference type="EMBL" id="AUZY01011018">
    <property type="protein sequence ID" value="EQD36316.1"/>
    <property type="molecule type" value="Genomic_DNA"/>
</dbReference>
<feature type="region of interest" description="Disordered" evidence="4">
    <location>
        <begin position="135"/>
        <end position="168"/>
    </location>
</feature>
<comment type="caution">
    <text evidence="5">The sequence shown here is derived from an EMBL/GenBank/DDBJ whole genome shotgun (WGS) entry which is preliminary data.</text>
</comment>
<dbReference type="Pfam" id="PF00416">
    <property type="entry name" value="Ribosomal_S13"/>
    <property type="match status" value="1"/>
</dbReference>
<dbReference type="Gene3D" id="4.10.910.10">
    <property type="entry name" value="30s ribosomal protein s13, domain 2"/>
    <property type="match status" value="1"/>
</dbReference>
<comment type="similarity">
    <text evidence="1">Belongs to the universal ribosomal protein uS13 family.</text>
</comment>
<dbReference type="GO" id="GO:0003723">
    <property type="term" value="F:RNA binding"/>
    <property type="evidence" value="ECO:0007669"/>
    <property type="project" value="InterPro"/>
</dbReference>
<proteinExistence type="inferred from homology"/>
<dbReference type="GO" id="GO:0003735">
    <property type="term" value="F:structural constituent of ribosome"/>
    <property type="evidence" value="ECO:0007669"/>
    <property type="project" value="InterPro"/>
</dbReference>
<keyword evidence="2 5" id="KW-0689">Ribosomal protein</keyword>
<dbReference type="GO" id="GO:0005829">
    <property type="term" value="C:cytosol"/>
    <property type="evidence" value="ECO:0007669"/>
    <property type="project" value="TreeGrafter"/>
</dbReference>
<protein>
    <submittedName>
        <fullName evidence="5">Ribosomal protein S13</fullName>
    </submittedName>
</protein>
<dbReference type="InterPro" id="IPR018269">
    <property type="entry name" value="Ribosomal_uS13_CS"/>
</dbReference>
<dbReference type="Gene3D" id="1.10.8.50">
    <property type="match status" value="1"/>
</dbReference>
<gene>
    <name evidence="5" type="ORF">B1B_16560</name>
</gene>
<dbReference type="GO" id="GO:0006412">
    <property type="term" value="P:translation"/>
    <property type="evidence" value="ECO:0007669"/>
    <property type="project" value="InterPro"/>
</dbReference>
<dbReference type="InterPro" id="IPR010979">
    <property type="entry name" value="Ribosomal_uS13-like_H2TH"/>
</dbReference>
<reference evidence="5" key="2">
    <citation type="journal article" date="2014" name="ISME J.">
        <title>Microbial stratification in low pH oxic and suboxic macroscopic growths along an acid mine drainage.</title>
        <authorList>
            <person name="Mendez-Garcia C."/>
            <person name="Mesa V."/>
            <person name="Sprenger R.R."/>
            <person name="Richter M."/>
            <person name="Diez M.S."/>
            <person name="Solano J."/>
            <person name="Bargiela R."/>
            <person name="Golyshina O.V."/>
            <person name="Manteca A."/>
            <person name="Ramos J.L."/>
            <person name="Gallego J.R."/>
            <person name="Llorente I."/>
            <person name="Martins Dos Santos V.A."/>
            <person name="Jensen O.N."/>
            <person name="Pelaez A.I."/>
            <person name="Sanchez J."/>
            <person name="Ferrer M."/>
        </authorList>
    </citation>
    <scope>NUCLEOTIDE SEQUENCE</scope>
</reference>
<dbReference type="PROSITE" id="PS50159">
    <property type="entry name" value="RIBOSOMAL_S13_2"/>
    <property type="match status" value="1"/>
</dbReference>